<dbReference type="RefSeq" id="WP_142044815.1">
    <property type="nucleotide sequence ID" value="NZ_JBHTGS010000002.1"/>
</dbReference>
<keyword evidence="2" id="KW-1185">Reference proteome</keyword>
<evidence type="ECO:0000313" key="1">
    <source>
        <dbReference type="EMBL" id="TQL79478.1"/>
    </source>
</evidence>
<dbReference type="EMBL" id="VFOW01000001">
    <property type="protein sequence ID" value="TQL79478.1"/>
    <property type="molecule type" value="Genomic_DNA"/>
</dbReference>
<dbReference type="Proteomes" id="UP000317043">
    <property type="component" value="Unassembled WGS sequence"/>
</dbReference>
<protein>
    <submittedName>
        <fullName evidence="1">Uncharacterized protein</fullName>
    </submittedName>
</protein>
<sequence length="348" mass="37907">MTIPILRTDEYLIIGTVPPHPERTAMVEADGGLLMWDELADTIYPAAKVFDLDRAADWLWEIYGAESIRGILGGDDDIDPVAVSPVLRATKRLAHIEWARSWWPESALTGIPRLSIDLLNAEAARHVSAAEHLLDDEDAVQRTLSTVNFERLVELSTHARYTEQIVELIDQLDELAEDYGVEPVRISTALGPDDVALAAGHQRQATTTAADGEAVIDWNLIPAGMVDAAATAHWELTRHQGVLTVSVSVPMAGSPADVPLVARLGETEVELERSPDLPLFFGQTTVATTFLLTPTDRRQPIVYSPVMGEPNGPAADLADRHEDILAHARHRLAASDGLLAERIAGAER</sequence>
<evidence type="ECO:0000313" key="2">
    <source>
        <dbReference type="Proteomes" id="UP000317043"/>
    </source>
</evidence>
<proteinExistence type="predicted"/>
<organism evidence="1 2">
    <name type="scientific">Stackebrandtia endophytica</name>
    <dbReference type="NCBI Taxonomy" id="1496996"/>
    <lineage>
        <taxon>Bacteria</taxon>
        <taxon>Bacillati</taxon>
        <taxon>Actinomycetota</taxon>
        <taxon>Actinomycetes</taxon>
        <taxon>Glycomycetales</taxon>
        <taxon>Glycomycetaceae</taxon>
        <taxon>Stackebrandtia</taxon>
    </lineage>
</organism>
<gene>
    <name evidence="1" type="ORF">FB566_5086</name>
</gene>
<name>A0A543B3R6_9ACTN</name>
<dbReference type="OrthoDB" id="5124265at2"/>
<dbReference type="AlphaFoldDB" id="A0A543B3R6"/>
<accession>A0A543B3R6</accession>
<reference evidence="1 2" key="1">
    <citation type="submission" date="2019-06" db="EMBL/GenBank/DDBJ databases">
        <title>Sequencing the genomes of 1000 actinobacteria strains.</title>
        <authorList>
            <person name="Klenk H.-P."/>
        </authorList>
    </citation>
    <scope>NUCLEOTIDE SEQUENCE [LARGE SCALE GENOMIC DNA]</scope>
    <source>
        <strain evidence="1 2">DSM 45928</strain>
    </source>
</reference>
<dbReference type="InParanoid" id="A0A543B3R6"/>
<comment type="caution">
    <text evidence="1">The sequence shown here is derived from an EMBL/GenBank/DDBJ whole genome shotgun (WGS) entry which is preliminary data.</text>
</comment>